<evidence type="ECO:0000313" key="1">
    <source>
        <dbReference type="EMBL" id="EKM28368.1"/>
    </source>
</evidence>
<comment type="caution">
    <text evidence="1">The sequence shown here is derived from an EMBL/GenBank/DDBJ whole genome shotgun (WGS) entry which is preliminary data.</text>
</comment>
<proteinExistence type="predicted"/>
<evidence type="ECO:0000313" key="2">
    <source>
        <dbReference type="Proteomes" id="UP000008367"/>
    </source>
</evidence>
<organism evidence="1 2">
    <name type="scientific">Vibrio harveyi</name>
    <name type="common">Beneckea harveyi</name>
    <dbReference type="NCBI Taxonomy" id="669"/>
    <lineage>
        <taxon>Bacteria</taxon>
        <taxon>Pseudomonadati</taxon>
        <taxon>Pseudomonadota</taxon>
        <taxon>Gammaproteobacteria</taxon>
        <taxon>Vibrionales</taxon>
        <taxon>Vibrionaceae</taxon>
        <taxon>Vibrio</taxon>
    </lineage>
</organism>
<protein>
    <submittedName>
        <fullName evidence="1">Uncharacterized protein</fullName>
    </submittedName>
</protein>
<reference evidence="1 2" key="1">
    <citation type="submission" date="2012-10" db="EMBL/GenBank/DDBJ databases">
        <title>Genome sequence of Vibrio Cholerae HENC-02.</title>
        <authorList>
            <person name="Eppinger M."/>
            <person name="Hasan N.A."/>
            <person name="Sengamalay N."/>
            <person name="Hine E."/>
            <person name="Su Q."/>
            <person name="Daugherty S.C."/>
            <person name="Young S."/>
            <person name="Sadzewicz L."/>
            <person name="Tallon L."/>
            <person name="Cebula T.A."/>
            <person name="Ravel J."/>
            <person name="Colwell R.R."/>
        </authorList>
    </citation>
    <scope>NUCLEOTIDE SEQUENCE [LARGE SCALE GENOMIC DNA]</scope>
    <source>
        <strain evidence="1 2">HENC-02</strain>
    </source>
</reference>
<accession>A0A454CPN6</accession>
<sequence length="17" mass="1981">DYYCSRPVEKTASPIDH</sequence>
<name>A0A454CPN6_VIBHA</name>
<dbReference type="Proteomes" id="UP000008367">
    <property type="component" value="Unassembled WGS sequence"/>
</dbReference>
<gene>
    <name evidence="1" type="ORF">VCHENC02_5729B</name>
</gene>
<dbReference type="EMBL" id="AJSR01002557">
    <property type="protein sequence ID" value="EKM28368.1"/>
    <property type="molecule type" value="Genomic_DNA"/>
</dbReference>
<feature type="non-terminal residue" evidence="1">
    <location>
        <position position="1"/>
    </location>
</feature>
<dbReference type="AlphaFoldDB" id="A0A454CPN6"/>